<keyword evidence="2" id="KW-1185">Reference proteome</keyword>
<accession>A0A074MAF5</accession>
<proteinExistence type="predicted"/>
<dbReference type="eggNOG" id="ENOG5030VN8">
    <property type="taxonomic scope" value="Bacteria"/>
</dbReference>
<dbReference type="OrthoDB" id="7594812at2"/>
<dbReference type="EMBL" id="JMIW01000004">
    <property type="protein sequence ID" value="KEO89730.1"/>
    <property type="molecule type" value="Genomic_DNA"/>
</dbReference>
<evidence type="ECO:0000313" key="1">
    <source>
        <dbReference type="EMBL" id="KEO89730.1"/>
    </source>
</evidence>
<dbReference type="AlphaFoldDB" id="A0A074MAF5"/>
<evidence type="ECO:0000313" key="2">
    <source>
        <dbReference type="Proteomes" id="UP000027647"/>
    </source>
</evidence>
<name>A0A074MAF5_ERYLO</name>
<dbReference type="STRING" id="1044.EH31_11270"/>
<reference evidence="1 2" key="1">
    <citation type="submission" date="2014-04" db="EMBL/GenBank/DDBJ databases">
        <title>A comprehensive comparison of genomes of Erythrobacter spp. strains.</title>
        <authorList>
            <person name="Zheng Q."/>
        </authorList>
    </citation>
    <scope>NUCLEOTIDE SEQUENCE [LARGE SCALE GENOMIC DNA]</scope>
    <source>
        <strain evidence="1 2">DSM 6997</strain>
    </source>
</reference>
<comment type="caution">
    <text evidence="1">The sequence shown here is derived from an EMBL/GenBank/DDBJ whole genome shotgun (WGS) entry which is preliminary data.</text>
</comment>
<organism evidence="1 2">
    <name type="scientific">Erythrobacter longus</name>
    <dbReference type="NCBI Taxonomy" id="1044"/>
    <lineage>
        <taxon>Bacteria</taxon>
        <taxon>Pseudomonadati</taxon>
        <taxon>Pseudomonadota</taxon>
        <taxon>Alphaproteobacteria</taxon>
        <taxon>Sphingomonadales</taxon>
        <taxon>Erythrobacteraceae</taxon>
        <taxon>Erythrobacter/Porphyrobacter group</taxon>
        <taxon>Erythrobacter</taxon>
    </lineage>
</organism>
<sequence>MSETSVGKLIVRHIEELEAALRFVRGSMSQSLGNAVADLVDDRRRALDWDGEVNRDLNEGIWFAPSEWRTANDDEENYDLYVEFEETDCLDGEEAETWIGAFCGFAGAGIRLRLKTNALGQREWKTLLRTETKLIDQLVEGGFSCDPKKGELAALISIEKDKLAEAFADEEFDEALQPVGWAIDRIAKHQATFDQLVSAIRIKR</sequence>
<gene>
    <name evidence="1" type="ORF">EH31_11270</name>
</gene>
<dbReference type="RefSeq" id="WP_034960297.1">
    <property type="nucleotide sequence ID" value="NZ_JMIW01000004.1"/>
</dbReference>
<dbReference type="Proteomes" id="UP000027647">
    <property type="component" value="Unassembled WGS sequence"/>
</dbReference>
<protein>
    <submittedName>
        <fullName evidence="1">Uncharacterized protein</fullName>
    </submittedName>
</protein>